<dbReference type="RefSeq" id="WP_102697661.1">
    <property type="nucleotide sequence ID" value="NZ_PNGJ01000007.1"/>
</dbReference>
<dbReference type="EMBL" id="PNGJ01000007">
    <property type="protein sequence ID" value="PMC23671.1"/>
    <property type="molecule type" value="Genomic_DNA"/>
</dbReference>
<keyword evidence="1" id="KW-0472">Membrane</keyword>
<keyword evidence="1" id="KW-0812">Transmembrane</keyword>
<reference evidence="2 3" key="1">
    <citation type="submission" date="2017-09" db="EMBL/GenBank/DDBJ databases">
        <title>Bacterial strain isolated from the female urinary microbiota.</title>
        <authorList>
            <person name="Thomas-White K."/>
            <person name="Kumar N."/>
            <person name="Forster S."/>
            <person name="Putonti C."/>
            <person name="Lawley T."/>
            <person name="Wolfe A.J."/>
        </authorList>
    </citation>
    <scope>NUCLEOTIDE SEQUENCE [LARGE SCALE GENOMIC DNA]</scope>
    <source>
        <strain evidence="2 3">UMB0536</strain>
    </source>
</reference>
<evidence type="ECO:0000313" key="2">
    <source>
        <dbReference type="EMBL" id="PMC23671.1"/>
    </source>
</evidence>
<evidence type="ECO:0000313" key="3">
    <source>
        <dbReference type="Proteomes" id="UP000235564"/>
    </source>
</evidence>
<proteinExistence type="predicted"/>
<evidence type="ECO:0000256" key="1">
    <source>
        <dbReference type="SAM" id="Phobius"/>
    </source>
</evidence>
<organism evidence="2 3">
    <name type="scientific">Hoylesella buccalis</name>
    <dbReference type="NCBI Taxonomy" id="28127"/>
    <lineage>
        <taxon>Bacteria</taxon>
        <taxon>Pseudomonadati</taxon>
        <taxon>Bacteroidota</taxon>
        <taxon>Bacteroidia</taxon>
        <taxon>Bacteroidales</taxon>
        <taxon>Prevotellaceae</taxon>
        <taxon>Hoylesella</taxon>
    </lineage>
</organism>
<sequence length="123" mass="13837">MVKEDKYIENRFGKVQPFKAPQGYLDNFADQFMAQLPNQATKTVKTQHTVWFRMRPAMIAAASVLAVALTATVYFAKPFAGQQEQVFTTDQQSESSMSDGFVEETAFYSMIDNGDIYAILADE</sequence>
<dbReference type="AlphaFoldDB" id="A0A2N6QPS4"/>
<name>A0A2N6QPS4_9BACT</name>
<comment type="caution">
    <text evidence="2">The sequence shown here is derived from an EMBL/GenBank/DDBJ whole genome shotgun (WGS) entry which is preliminary data.</text>
</comment>
<feature type="transmembrane region" description="Helical" evidence="1">
    <location>
        <begin position="57"/>
        <end position="76"/>
    </location>
</feature>
<accession>A0A2N6QPS4</accession>
<keyword evidence="1" id="KW-1133">Transmembrane helix</keyword>
<protein>
    <submittedName>
        <fullName evidence="2">Uncharacterized protein</fullName>
    </submittedName>
</protein>
<dbReference type="Proteomes" id="UP000235564">
    <property type="component" value="Unassembled WGS sequence"/>
</dbReference>
<gene>
    <name evidence="2" type="ORF">CJ231_09040</name>
</gene>
<dbReference type="OrthoDB" id="1121419at2"/>